<sequence length="258" mass="26873">MDLKLILDIVVVLLLIPTIVFAVILNNRLGVLRKNRDELARLIAHFNEATVRAESGIPRLRKAAEDAGKGLQDRVERANALRDDLAFLCERADETALKLEQTLRAARNEIKAVPGAAAVQAPAAPAGPPPGPVPAAQAVGAARPAAAPPPPAAAAAPVASAAPAPRPQPQPQPQPVAPTLAVSAADRPGLAPKRAPGRPLAPPASNLRGGTDDLTAALRGLAEAAARSEADEDETLFSPEPERSEAERELLRALRSVR</sequence>
<reference evidence="4 5" key="1">
    <citation type="submission" date="2017-09" db="EMBL/GenBank/DDBJ databases">
        <authorList>
            <person name="Ehlers B."/>
            <person name="Leendertz F.H."/>
        </authorList>
    </citation>
    <scope>NUCLEOTIDE SEQUENCE [LARGE SCALE GENOMIC DNA]</scope>
    <source>
        <strain evidence="4 5">USBA 140</strain>
    </source>
</reference>
<gene>
    <name evidence="4" type="ORF">SAMN05421508_111104</name>
</gene>
<feature type="compositionally biased region" description="Low complexity" evidence="1">
    <location>
        <begin position="134"/>
        <end position="145"/>
    </location>
</feature>
<keyword evidence="2" id="KW-1133">Transmembrane helix</keyword>
<dbReference type="AlphaFoldDB" id="A0A286GY82"/>
<dbReference type="EMBL" id="OCNJ01000011">
    <property type="protein sequence ID" value="SOE00146.1"/>
    <property type="molecule type" value="Genomic_DNA"/>
</dbReference>
<proteinExistence type="predicted"/>
<keyword evidence="2" id="KW-0812">Transmembrane</keyword>
<feature type="region of interest" description="Disordered" evidence="1">
    <location>
        <begin position="121"/>
        <end position="258"/>
    </location>
</feature>
<evidence type="ECO:0000313" key="4">
    <source>
        <dbReference type="EMBL" id="SOE00146.1"/>
    </source>
</evidence>
<keyword evidence="2" id="KW-0472">Membrane</keyword>
<feature type="compositionally biased region" description="Basic and acidic residues" evidence="1">
    <location>
        <begin position="240"/>
        <end position="252"/>
    </location>
</feature>
<dbReference type="Proteomes" id="UP000219621">
    <property type="component" value="Unassembled WGS sequence"/>
</dbReference>
<feature type="compositionally biased region" description="Low complexity" evidence="1">
    <location>
        <begin position="216"/>
        <end position="227"/>
    </location>
</feature>
<dbReference type="RefSeq" id="WP_097281086.1">
    <property type="nucleotide sequence ID" value="NZ_OCNJ01000011.1"/>
</dbReference>
<feature type="compositionally biased region" description="Pro residues" evidence="1">
    <location>
        <begin position="164"/>
        <end position="176"/>
    </location>
</feature>
<organism evidence="4 5">
    <name type="scientific">Caenispirillum bisanense</name>
    <dbReference type="NCBI Taxonomy" id="414052"/>
    <lineage>
        <taxon>Bacteria</taxon>
        <taxon>Pseudomonadati</taxon>
        <taxon>Pseudomonadota</taxon>
        <taxon>Alphaproteobacteria</taxon>
        <taxon>Rhodospirillales</taxon>
        <taxon>Novispirillaceae</taxon>
        <taxon>Caenispirillum</taxon>
    </lineage>
</organism>
<evidence type="ECO:0000256" key="1">
    <source>
        <dbReference type="SAM" id="MobiDB-lite"/>
    </source>
</evidence>
<feature type="transmembrane region" description="Helical" evidence="2">
    <location>
        <begin position="6"/>
        <end position="26"/>
    </location>
</feature>
<name>A0A286GY82_9PROT</name>
<accession>A0A286GY82</accession>
<feature type="compositionally biased region" description="Low complexity" evidence="1">
    <location>
        <begin position="153"/>
        <end position="163"/>
    </location>
</feature>
<evidence type="ECO:0000256" key="2">
    <source>
        <dbReference type="SAM" id="Phobius"/>
    </source>
</evidence>
<dbReference type="Pfam" id="PF20072">
    <property type="entry name" value="DUF6468"/>
    <property type="match status" value="1"/>
</dbReference>
<dbReference type="InterPro" id="IPR045531">
    <property type="entry name" value="DUF6468"/>
</dbReference>
<keyword evidence="5" id="KW-1185">Reference proteome</keyword>
<feature type="domain" description="DUF6468" evidence="3">
    <location>
        <begin position="32"/>
        <end position="107"/>
    </location>
</feature>
<evidence type="ECO:0000259" key="3">
    <source>
        <dbReference type="Pfam" id="PF20072"/>
    </source>
</evidence>
<protein>
    <recommendedName>
        <fullName evidence="3">DUF6468 domain-containing protein</fullName>
    </recommendedName>
</protein>
<evidence type="ECO:0000313" key="5">
    <source>
        <dbReference type="Proteomes" id="UP000219621"/>
    </source>
</evidence>